<evidence type="ECO:0000256" key="1">
    <source>
        <dbReference type="SAM" id="MobiDB-lite"/>
    </source>
</evidence>
<sequence length="296" mass="34199">MAGLCEGGNKPPGSLKASKTALQSLLIPHSHTNDQSGSKNRATDQLEPTEDSEQTRDSRTHQQSAKHQINNADTNNISARSATTCDPSGESEKDLIYEKGVQHNKKQGEAMYLQEVKDENAMDDNILWWLTERVKRREEKRRHKRTEERRERKEEKEQNRETQENRKRREERGERTGEKTQKRTEQRKERREKNTEDRTEQRRHKREKRRENRTEKREQNREERREEKRSRIVVLVQLTVVCFNWLWCHDIGGSGSTGCGVMDISGSGSTGCGLDIGGSGSTLCLSGSVQLLLSWT</sequence>
<feature type="region of interest" description="Disordered" evidence="1">
    <location>
        <begin position="1"/>
        <end position="106"/>
    </location>
</feature>
<proteinExistence type="predicted"/>
<feature type="region of interest" description="Disordered" evidence="1">
    <location>
        <begin position="138"/>
        <end position="228"/>
    </location>
</feature>
<name>A0ABQ8SRT3_PERAM</name>
<comment type="caution">
    <text evidence="2">The sequence shown here is derived from an EMBL/GenBank/DDBJ whole genome shotgun (WGS) entry which is preliminary data.</text>
</comment>
<evidence type="ECO:0000313" key="2">
    <source>
        <dbReference type="EMBL" id="KAJ4436703.1"/>
    </source>
</evidence>
<keyword evidence="3" id="KW-1185">Reference proteome</keyword>
<feature type="compositionally biased region" description="Polar residues" evidence="1">
    <location>
        <begin position="61"/>
        <end position="86"/>
    </location>
</feature>
<gene>
    <name evidence="2" type="ORF">ANN_16835</name>
</gene>
<feature type="compositionally biased region" description="Basic and acidic residues" evidence="1">
    <location>
        <begin position="90"/>
        <end position="101"/>
    </location>
</feature>
<dbReference type="EMBL" id="JAJSOF020000021">
    <property type="protein sequence ID" value="KAJ4436703.1"/>
    <property type="molecule type" value="Genomic_DNA"/>
</dbReference>
<feature type="compositionally biased region" description="Basic and acidic residues" evidence="1">
    <location>
        <begin position="145"/>
        <end position="200"/>
    </location>
</feature>
<accession>A0ABQ8SRT3</accession>
<reference evidence="2 3" key="1">
    <citation type="journal article" date="2022" name="Allergy">
        <title>Genome assembly and annotation of Periplaneta americana reveal a comprehensive cockroach allergen profile.</title>
        <authorList>
            <person name="Wang L."/>
            <person name="Xiong Q."/>
            <person name="Saelim N."/>
            <person name="Wang L."/>
            <person name="Nong W."/>
            <person name="Wan A.T."/>
            <person name="Shi M."/>
            <person name="Liu X."/>
            <person name="Cao Q."/>
            <person name="Hui J.H.L."/>
            <person name="Sookrung N."/>
            <person name="Leung T.F."/>
            <person name="Tungtrongchitr A."/>
            <person name="Tsui S.K.W."/>
        </authorList>
    </citation>
    <scope>NUCLEOTIDE SEQUENCE [LARGE SCALE GENOMIC DNA]</scope>
    <source>
        <strain evidence="2">PWHHKU_190912</strain>
    </source>
</reference>
<dbReference type="Proteomes" id="UP001148838">
    <property type="component" value="Unassembled WGS sequence"/>
</dbReference>
<protein>
    <submittedName>
        <fullName evidence="2">Uncharacterized protein</fullName>
    </submittedName>
</protein>
<evidence type="ECO:0000313" key="3">
    <source>
        <dbReference type="Proteomes" id="UP001148838"/>
    </source>
</evidence>
<feature type="compositionally biased region" description="Basic and acidic residues" evidence="1">
    <location>
        <begin position="209"/>
        <end position="228"/>
    </location>
</feature>
<organism evidence="2 3">
    <name type="scientific">Periplaneta americana</name>
    <name type="common">American cockroach</name>
    <name type="synonym">Blatta americana</name>
    <dbReference type="NCBI Taxonomy" id="6978"/>
    <lineage>
        <taxon>Eukaryota</taxon>
        <taxon>Metazoa</taxon>
        <taxon>Ecdysozoa</taxon>
        <taxon>Arthropoda</taxon>
        <taxon>Hexapoda</taxon>
        <taxon>Insecta</taxon>
        <taxon>Pterygota</taxon>
        <taxon>Neoptera</taxon>
        <taxon>Polyneoptera</taxon>
        <taxon>Dictyoptera</taxon>
        <taxon>Blattodea</taxon>
        <taxon>Blattoidea</taxon>
        <taxon>Blattidae</taxon>
        <taxon>Blattinae</taxon>
        <taxon>Periplaneta</taxon>
    </lineage>
</organism>